<evidence type="ECO:0000256" key="6">
    <source>
        <dbReference type="ARBA" id="ARBA00023026"/>
    </source>
</evidence>
<dbReference type="EMBL" id="BAABFL010000481">
    <property type="protein sequence ID" value="GAA4652825.1"/>
    <property type="molecule type" value="Genomic_DNA"/>
</dbReference>
<evidence type="ECO:0000256" key="3">
    <source>
        <dbReference type="ARBA" id="ARBA00022475"/>
    </source>
</evidence>
<comment type="similarity">
    <text evidence="2">Belongs to the FliQ/MopD/SpaQ family.</text>
</comment>
<keyword evidence="6" id="KW-0843">Virulence</keyword>
<dbReference type="PANTHER" id="PTHR34040">
    <property type="entry name" value="FLAGELLAR BIOSYNTHETIC PROTEIN FLIQ"/>
    <property type="match status" value="1"/>
</dbReference>
<dbReference type="PANTHER" id="PTHR34040:SF7">
    <property type="entry name" value="SURFACE PRESENTATION OF ANTIGENS PROTEIN SPAQ"/>
    <property type="match status" value="1"/>
</dbReference>
<evidence type="ECO:0000313" key="10">
    <source>
        <dbReference type="Proteomes" id="UP001500604"/>
    </source>
</evidence>
<evidence type="ECO:0000313" key="9">
    <source>
        <dbReference type="EMBL" id="GAA4652825.1"/>
    </source>
</evidence>
<keyword evidence="7 8" id="KW-0472">Membrane</keyword>
<comment type="caution">
    <text evidence="9">The sequence shown here is derived from an EMBL/GenBank/DDBJ whole genome shotgun (WGS) entry which is preliminary data.</text>
</comment>
<evidence type="ECO:0000256" key="5">
    <source>
        <dbReference type="ARBA" id="ARBA00022989"/>
    </source>
</evidence>
<evidence type="ECO:0000256" key="4">
    <source>
        <dbReference type="ARBA" id="ARBA00022692"/>
    </source>
</evidence>
<evidence type="ECO:0000256" key="2">
    <source>
        <dbReference type="ARBA" id="ARBA00006156"/>
    </source>
</evidence>
<keyword evidence="10" id="KW-1185">Reference proteome</keyword>
<sequence length="88" mass="9578">MVDADILNLTAEALMLTLILSMPPIIAAAGIGLLISLIQALTQIQEQTLPFAFKLVAVVISIFLTARWVGIEIFNFALAVMNQIPEIR</sequence>
<organism evidence="9 10">
    <name type="scientific">Kistimonas scapharcae</name>
    <dbReference type="NCBI Taxonomy" id="1036133"/>
    <lineage>
        <taxon>Bacteria</taxon>
        <taxon>Pseudomonadati</taxon>
        <taxon>Pseudomonadota</taxon>
        <taxon>Gammaproteobacteria</taxon>
        <taxon>Oceanospirillales</taxon>
        <taxon>Endozoicomonadaceae</taxon>
        <taxon>Kistimonas</taxon>
    </lineage>
</organism>
<dbReference type="PRINTS" id="PR00952">
    <property type="entry name" value="TYPE3IMQPROT"/>
</dbReference>
<dbReference type="PIRSF" id="PIRSF004669">
    <property type="entry name" value="FliQ"/>
    <property type="match status" value="1"/>
</dbReference>
<dbReference type="NCBIfam" id="TIGR01403">
    <property type="entry name" value="fliQ_rel_III"/>
    <property type="match status" value="1"/>
</dbReference>
<name>A0ABP8VC64_9GAMM</name>
<gene>
    <name evidence="9" type="primary">vscS</name>
    <name evidence="9" type="ORF">GCM10023116_51090</name>
</gene>
<dbReference type="InterPro" id="IPR002191">
    <property type="entry name" value="Bac_export_3"/>
</dbReference>
<protein>
    <submittedName>
        <fullName evidence="9">SctS family type III secretion system export apparatus subunit VscS</fullName>
    </submittedName>
</protein>
<accession>A0ABP8VC64</accession>
<comment type="subcellular location">
    <subcellularLocation>
        <location evidence="1">Cell membrane</location>
        <topology evidence="1">Multi-pass membrane protein</topology>
    </subcellularLocation>
</comment>
<keyword evidence="4 8" id="KW-0812">Transmembrane</keyword>
<feature type="transmembrane region" description="Helical" evidence="8">
    <location>
        <begin position="51"/>
        <end position="71"/>
    </location>
</feature>
<feature type="transmembrane region" description="Helical" evidence="8">
    <location>
        <begin position="13"/>
        <end position="39"/>
    </location>
</feature>
<evidence type="ECO:0000256" key="7">
    <source>
        <dbReference type="ARBA" id="ARBA00023136"/>
    </source>
</evidence>
<evidence type="ECO:0000256" key="1">
    <source>
        <dbReference type="ARBA" id="ARBA00004651"/>
    </source>
</evidence>
<dbReference type="Pfam" id="PF01313">
    <property type="entry name" value="Bac_export_3"/>
    <property type="match status" value="1"/>
</dbReference>
<evidence type="ECO:0000256" key="8">
    <source>
        <dbReference type="SAM" id="Phobius"/>
    </source>
</evidence>
<dbReference type="RefSeq" id="WP_345199477.1">
    <property type="nucleotide sequence ID" value="NZ_BAABFL010000481.1"/>
</dbReference>
<keyword evidence="5 8" id="KW-1133">Transmembrane helix</keyword>
<dbReference type="Proteomes" id="UP001500604">
    <property type="component" value="Unassembled WGS sequence"/>
</dbReference>
<proteinExistence type="inferred from homology"/>
<keyword evidence="3" id="KW-1003">Cell membrane</keyword>
<reference evidence="10" key="1">
    <citation type="journal article" date="2019" name="Int. J. Syst. Evol. Microbiol.">
        <title>The Global Catalogue of Microorganisms (GCM) 10K type strain sequencing project: providing services to taxonomists for standard genome sequencing and annotation.</title>
        <authorList>
            <consortium name="The Broad Institute Genomics Platform"/>
            <consortium name="The Broad Institute Genome Sequencing Center for Infectious Disease"/>
            <person name="Wu L."/>
            <person name="Ma J."/>
        </authorList>
    </citation>
    <scope>NUCLEOTIDE SEQUENCE [LARGE SCALE GENOMIC DNA]</scope>
    <source>
        <strain evidence="10">JCM 17805</strain>
    </source>
</reference>
<dbReference type="InterPro" id="IPR006306">
    <property type="entry name" value="T3SS_HrpO"/>
</dbReference>